<feature type="region of interest" description="Disordered" evidence="1">
    <location>
        <begin position="1"/>
        <end position="86"/>
    </location>
</feature>
<organism evidence="2 3">
    <name type="scientific">Daphnia magna</name>
    <dbReference type="NCBI Taxonomy" id="35525"/>
    <lineage>
        <taxon>Eukaryota</taxon>
        <taxon>Metazoa</taxon>
        <taxon>Ecdysozoa</taxon>
        <taxon>Arthropoda</taxon>
        <taxon>Crustacea</taxon>
        <taxon>Branchiopoda</taxon>
        <taxon>Diplostraca</taxon>
        <taxon>Cladocera</taxon>
        <taxon>Anomopoda</taxon>
        <taxon>Daphniidae</taxon>
        <taxon>Daphnia</taxon>
    </lineage>
</organism>
<sequence>MIWKDETCPTFQLATRSPSPESNHQLENKGEEPYEINGSHSGDCNTNQAVKLTEKNTTTHQQTEISPSNRANKSTKKTNHPQHEPKELLRFEHVWGKGFCDFSEEEISEEFSKLSTTPPKDNLDREWDELYTSKGAPAAFEPKPKTPTDEEINAEATSENPYVEEEYYRKHRSLSIRTFHKHKAECEKHLERKKKKLRPFGDESPCPDSYSLPNFSTYEGMKWTDLTLEPVTQKTDDDKRENKRNDRRVRNLYERSLRNLTLYGHRKMILYVTITLLLSSTSAFQTFVCNCKNPIKTEHLRLQDNDCPAILEPAQKNVEYTLWTNRRSGIKFQGTICGRWTKIKHITTDFFGQKIIVPETIALDTSVEDCNIMGKLKKCENRQMHFVDGKWTLNTEPPTSGTWFSTVSLSVINCALEDIMLIRQGDDNIIDTPLGKANVSTALIHTTILLLYGSERASQTQ</sequence>
<feature type="region of interest" description="Disordered" evidence="1">
    <location>
        <begin position="136"/>
        <end position="158"/>
    </location>
</feature>
<reference evidence="2 3" key="1">
    <citation type="journal article" date="2023" name="Nucleic Acids Res.">
        <title>The hologenome of Daphnia magna reveals possible DNA methylation and microbiome-mediated evolution of the host genome.</title>
        <authorList>
            <person name="Chaturvedi A."/>
            <person name="Li X."/>
            <person name="Dhandapani V."/>
            <person name="Marshall H."/>
            <person name="Kissane S."/>
            <person name="Cuenca-Cambronero M."/>
            <person name="Asole G."/>
            <person name="Calvet F."/>
            <person name="Ruiz-Romero M."/>
            <person name="Marangio P."/>
            <person name="Guigo R."/>
            <person name="Rago D."/>
            <person name="Mirbahai L."/>
            <person name="Eastwood N."/>
            <person name="Colbourne J.K."/>
            <person name="Zhou J."/>
            <person name="Mallon E."/>
            <person name="Orsini L."/>
        </authorList>
    </citation>
    <scope>NUCLEOTIDE SEQUENCE [LARGE SCALE GENOMIC DNA]</scope>
    <source>
        <strain evidence="2">LRV0_1</strain>
    </source>
</reference>
<feature type="compositionally biased region" description="Polar residues" evidence="1">
    <location>
        <begin position="38"/>
        <end position="72"/>
    </location>
</feature>
<evidence type="ECO:0000256" key="1">
    <source>
        <dbReference type="SAM" id="MobiDB-lite"/>
    </source>
</evidence>
<dbReference type="Proteomes" id="UP001234178">
    <property type="component" value="Unassembled WGS sequence"/>
</dbReference>
<protein>
    <submittedName>
        <fullName evidence="2">Uncharacterized protein</fullName>
    </submittedName>
</protein>
<feature type="compositionally biased region" description="Polar residues" evidence="1">
    <location>
        <begin position="9"/>
        <end position="23"/>
    </location>
</feature>
<accession>A0ABR0B0M3</accession>
<gene>
    <name evidence="2" type="ORF">OUZ56_024362</name>
</gene>
<comment type="caution">
    <text evidence="2">The sequence shown here is derived from an EMBL/GenBank/DDBJ whole genome shotgun (WGS) entry which is preliminary data.</text>
</comment>
<keyword evidence="3" id="KW-1185">Reference proteome</keyword>
<proteinExistence type="predicted"/>
<dbReference type="EMBL" id="JAOYFB010000039">
    <property type="protein sequence ID" value="KAK4030937.1"/>
    <property type="molecule type" value="Genomic_DNA"/>
</dbReference>
<name>A0ABR0B0M3_9CRUS</name>
<evidence type="ECO:0000313" key="3">
    <source>
        <dbReference type="Proteomes" id="UP001234178"/>
    </source>
</evidence>
<evidence type="ECO:0000313" key="2">
    <source>
        <dbReference type="EMBL" id="KAK4030937.1"/>
    </source>
</evidence>